<dbReference type="OrthoDB" id="10475129at2759"/>
<dbReference type="STRING" id="6239.F37C12.14.1"/>
<organism evidence="1 2">
    <name type="scientific">Caenorhabditis elegans</name>
    <dbReference type="NCBI Taxonomy" id="6239"/>
    <lineage>
        <taxon>Eukaryota</taxon>
        <taxon>Metazoa</taxon>
        <taxon>Ecdysozoa</taxon>
        <taxon>Nematoda</taxon>
        <taxon>Chromadorea</taxon>
        <taxon>Rhabditida</taxon>
        <taxon>Rhabditina</taxon>
        <taxon>Rhabditomorpha</taxon>
        <taxon>Rhabditoidea</taxon>
        <taxon>Rhabditidae</taxon>
        <taxon>Peloderinae</taxon>
        <taxon>Caenorhabditis</taxon>
    </lineage>
</organism>
<dbReference type="HOGENOM" id="CLU_1807947_0_0_1"/>
<reference evidence="1 2" key="1">
    <citation type="journal article" date="1998" name="Science">
        <title>Genome sequence of the nematode C. elegans: a platform for investigating biology.</title>
        <authorList>
            <consortium name="The C. elegans sequencing consortium"/>
            <person name="Sulson J.E."/>
            <person name="Waterston R."/>
        </authorList>
    </citation>
    <scope>NUCLEOTIDE SEQUENCE [LARGE SCALE GENOMIC DNA]</scope>
    <source>
        <strain evidence="1 2">Bristol N2</strain>
    </source>
</reference>
<dbReference type="Bgee" id="WBGene00018155">
    <property type="expression patterns" value="Expressed in embryo and 2 other cell types or tissues"/>
</dbReference>
<evidence type="ECO:0000313" key="1">
    <source>
        <dbReference type="EMBL" id="CCD70743.2"/>
    </source>
</evidence>
<dbReference type="WormBase" id="F37C12.14">
    <property type="protein sequence ID" value="CE52028"/>
    <property type="gene ID" value="WBGene00018155"/>
</dbReference>
<proteinExistence type="predicted"/>
<dbReference type="EMBL" id="BX284603">
    <property type="protein sequence ID" value="CCD70743.2"/>
    <property type="molecule type" value="Genomic_DNA"/>
</dbReference>
<gene>
    <name evidence="1" type="ORF">CELE_F37C12.14</name>
    <name evidence="1 3" type="ORF">F37C12.14</name>
</gene>
<dbReference type="AlphaFoldDB" id="Q20125"/>
<dbReference type="InParanoid" id="Q20125"/>
<name>Q20125_CAEEL</name>
<sequence length="117" mass="13834">MTTPLPNFYYFAPLNGIWCPPPTSIYTFFSISSPVIMYSQVQNQMWKFSIPNLNTFYSNIIQLTEDQPMHLLEPEKPMEIEVENSSHLDFKRENSEYDFKVEKADYSDMPQLTRMDC</sequence>
<dbReference type="PaxDb" id="6239-F37C12.14"/>
<evidence type="ECO:0000313" key="3">
    <source>
        <dbReference type="WormBase" id="F37C12.14"/>
    </source>
</evidence>
<protein>
    <submittedName>
        <fullName evidence="1">Ovule protein</fullName>
    </submittedName>
</protein>
<dbReference type="UCSC" id="F37C12.14">
    <property type="organism name" value="c. elegans"/>
</dbReference>
<dbReference type="PIR" id="T28838">
    <property type="entry name" value="T28838"/>
</dbReference>
<evidence type="ECO:0000313" key="2">
    <source>
        <dbReference type="Proteomes" id="UP000001940"/>
    </source>
</evidence>
<keyword evidence="2" id="KW-1185">Reference proteome</keyword>
<accession>Q20125</accession>
<dbReference type="Proteomes" id="UP000001940">
    <property type="component" value="Chromosome III"/>
</dbReference>
<dbReference type="AGR" id="WB:WBGene00018155"/>